<dbReference type="InterPro" id="IPR050557">
    <property type="entry name" value="RTX_toxin/Mannuronan_C5-epim"/>
</dbReference>
<sequence length="833" mass="86239">MAILDWVKDLIASKEGTAGDDLVDGTTGDDTIDAGDGQDTVAGEEGHDIIDSGAGDDIVYGDMGDGFEQGLDASPLVLDINNIQTVSHDGYTGSEGDYAVFSDIAVLEDGTSVWGRLVLVEKSNDYMSVQFGYEAGAEILLNGDSPGDQATFRLEFFDPVTGEPVYLNSTATFNDVDDNSTYGDAEAVIIDGNSFTSFGVAENTSLGTAIDGSMVTATGSEMNDYTDQDAWFSAGFEDRSSIEFTLQTRDGLAGFTLSGDVIEDAVVTPIEQGNDTVLAGDGNDVVYGQGGNDVLSGEAGNDSMEGGDGDDVLDGGAGADTLIGGDGGDTLSGGDGDDYIEGGAGNDSLTTGLGNDTLIGGEGDDTLRNSAGDDSLVGGVGNDSIVATDGNDTLEGGDGDDTMYGGNHDDLLVGGAGADLMYGEADADTFKMSDGFGNDTLEGGETGNDYDTVNLSDVTTGVTVTYTGDEAGTITDGTDTITFSEIELLNLTDQGDIVDASADSAGVTIDAGKGDDTVTMGAGDDLITGGEGYDQLILTGGGGTDTVSDFSVGDDDADGFYNDQLDVSGLTGGTGPGGAVRAWDVSVTDDGFGNALLTFPTGEKLVLQGVAPAQLSTAPQLYSAGIPCFTPNVLLATRRGAVPAGQIRVGDMLQTADNGFRPVIWTGKRTLSPAELALRPHLQPYCVRPGGLLSPERPMLLSPQHRLLTGPRAFDRDTQFGESFLSAKLLAEIDRSCTLQPVANSPVTYVHLMTERHEVIFAEGIATETFWPGPEAMRGLCAADKRELFDLFPELAAVHGLTGEQGREQVRGVYGGLARLPLKRRDLKDLLAA</sequence>
<accession>A0A9Q9HG48</accession>
<dbReference type="InterPro" id="IPR001343">
    <property type="entry name" value="Hemolysn_Ca-bd"/>
</dbReference>
<dbReference type="PANTHER" id="PTHR38340:SF1">
    <property type="entry name" value="S-LAYER PROTEIN"/>
    <property type="match status" value="1"/>
</dbReference>
<dbReference type="SUPFAM" id="SSF51120">
    <property type="entry name" value="beta-Roll"/>
    <property type="match status" value="4"/>
</dbReference>
<feature type="domain" description="Hedgehog/Intein (Hint)" evidence="4">
    <location>
        <begin position="627"/>
        <end position="773"/>
    </location>
</feature>
<protein>
    <submittedName>
        <fullName evidence="5">Hint domain-containing protein</fullName>
    </submittedName>
</protein>
<dbReference type="GO" id="GO:0005576">
    <property type="term" value="C:extracellular region"/>
    <property type="evidence" value="ECO:0007669"/>
    <property type="project" value="UniProtKB-SubCell"/>
</dbReference>
<dbReference type="Pfam" id="PF00353">
    <property type="entry name" value="HemolysinCabind"/>
    <property type="match status" value="6"/>
</dbReference>
<organism evidence="5 6">
    <name type="scientific">Leisingera caerulea</name>
    <name type="common">Phaeobacter caeruleus</name>
    <dbReference type="NCBI Taxonomy" id="506591"/>
    <lineage>
        <taxon>Bacteria</taxon>
        <taxon>Pseudomonadati</taxon>
        <taxon>Pseudomonadota</taxon>
        <taxon>Alphaproteobacteria</taxon>
        <taxon>Rhodobacterales</taxon>
        <taxon>Roseobacteraceae</taxon>
        <taxon>Leisingera</taxon>
    </lineage>
</organism>
<dbReference type="InterPro" id="IPR011049">
    <property type="entry name" value="Serralysin-like_metalloprot_C"/>
</dbReference>
<name>A0A9Q9HG48_LEICA</name>
<evidence type="ECO:0000313" key="5">
    <source>
        <dbReference type="EMBL" id="UWQ54494.1"/>
    </source>
</evidence>
<dbReference type="EMBL" id="CP081070">
    <property type="protein sequence ID" value="UWQ54494.1"/>
    <property type="molecule type" value="Genomic_DNA"/>
</dbReference>
<evidence type="ECO:0000256" key="1">
    <source>
        <dbReference type="ARBA" id="ARBA00004613"/>
    </source>
</evidence>
<dbReference type="PROSITE" id="PS00330">
    <property type="entry name" value="HEMOLYSIN_CALCIUM"/>
    <property type="match status" value="3"/>
</dbReference>
<comment type="subcellular location">
    <subcellularLocation>
        <location evidence="1">Secreted</location>
    </subcellularLocation>
</comment>
<feature type="compositionally biased region" description="Gly residues" evidence="3">
    <location>
        <begin position="324"/>
        <end position="334"/>
    </location>
</feature>
<dbReference type="AlphaFoldDB" id="A0A9Q9HG48"/>
<evidence type="ECO:0000313" key="6">
    <source>
        <dbReference type="Proteomes" id="UP001058713"/>
    </source>
</evidence>
<proteinExistence type="predicted"/>
<dbReference type="PRINTS" id="PR00313">
    <property type="entry name" value="CABNDNGRPT"/>
</dbReference>
<dbReference type="Pfam" id="PF13403">
    <property type="entry name" value="Hint_2"/>
    <property type="match status" value="1"/>
</dbReference>
<dbReference type="SUPFAM" id="SSF51294">
    <property type="entry name" value="Hedgehog/intein (Hint) domain"/>
    <property type="match status" value="1"/>
</dbReference>
<dbReference type="Proteomes" id="UP001058713">
    <property type="component" value="Chromosome"/>
</dbReference>
<reference evidence="5" key="1">
    <citation type="submission" date="2021-08" db="EMBL/GenBank/DDBJ databases">
        <authorList>
            <person name="Nwanade C."/>
            <person name="Wang M."/>
            <person name="Masoudi A."/>
            <person name="Yu Z."/>
            <person name="Liu J."/>
        </authorList>
    </citation>
    <scope>NUCLEOTIDE SEQUENCE</scope>
    <source>
        <strain evidence="5">S122</strain>
    </source>
</reference>
<dbReference type="KEGG" id="lcae:K3721_02860"/>
<dbReference type="InterPro" id="IPR028992">
    <property type="entry name" value="Hedgehog/Intein_dom"/>
</dbReference>
<evidence type="ECO:0000259" key="4">
    <source>
        <dbReference type="Pfam" id="PF13403"/>
    </source>
</evidence>
<gene>
    <name evidence="5" type="ORF">K3721_02860</name>
</gene>
<keyword evidence="2" id="KW-0964">Secreted</keyword>
<dbReference type="InterPro" id="IPR036844">
    <property type="entry name" value="Hint_dom_sf"/>
</dbReference>
<dbReference type="PANTHER" id="PTHR38340">
    <property type="entry name" value="S-LAYER PROTEIN"/>
    <property type="match status" value="1"/>
</dbReference>
<dbReference type="GO" id="GO:0005509">
    <property type="term" value="F:calcium ion binding"/>
    <property type="evidence" value="ECO:0007669"/>
    <property type="project" value="InterPro"/>
</dbReference>
<evidence type="ECO:0000256" key="3">
    <source>
        <dbReference type="SAM" id="MobiDB-lite"/>
    </source>
</evidence>
<dbReference type="Gene3D" id="2.150.10.10">
    <property type="entry name" value="Serralysin-like metalloprotease, C-terminal"/>
    <property type="match status" value="5"/>
</dbReference>
<dbReference type="InterPro" id="IPR018511">
    <property type="entry name" value="Hemolysin-typ_Ca-bd_CS"/>
</dbReference>
<feature type="region of interest" description="Disordered" evidence="3">
    <location>
        <begin position="289"/>
        <end position="403"/>
    </location>
</feature>
<dbReference type="RefSeq" id="WP_259971779.1">
    <property type="nucleotide sequence ID" value="NZ_CP081070.1"/>
</dbReference>
<evidence type="ECO:0000256" key="2">
    <source>
        <dbReference type="ARBA" id="ARBA00022525"/>
    </source>
</evidence>